<dbReference type="PANTHER" id="PTHR21666">
    <property type="entry name" value="PEPTIDASE-RELATED"/>
    <property type="match status" value="1"/>
</dbReference>
<keyword evidence="1" id="KW-0732">Signal</keyword>
<dbReference type="InterPro" id="IPR050570">
    <property type="entry name" value="Cell_wall_metabolism_enzyme"/>
</dbReference>
<dbReference type="RefSeq" id="WP_380721670.1">
    <property type="nucleotide sequence ID" value="NZ_JBHSGI010000033.1"/>
</dbReference>
<evidence type="ECO:0000313" key="3">
    <source>
        <dbReference type="EMBL" id="MFC4671294.1"/>
    </source>
</evidence>
<name>A0ABV9KNA2_9RHOB</name>
<feature type="signal peptide" evidence="1">
    <location>
        <begin position="1"/>
        <end position="17"/>
    </location>
</feature>
<dbReference type="EC" id="3.4.24.-" evidence="3"/>
<dbReference type="Proteomes" id="UP001595973">
    <property type="component" value="Unassembled WGS sequence"/>
</dbReference>
<evidence type="ECO:0000256" key="1">
    <source>
        <dbReference type="SAM" id="SignalP"/>
    </source>
</evidence>
<dbReference type="InterPro" id="IPR016047">
    <property type="entry name" value="M23ase_b-sheet_dom"/>
</dbReference>
<evidence type="ECO:0000313" key="4">
    <source>
        <dbReference type="Proteomes" id="UP001595973"/>
    </source>
</evidence>
<sequence length="319" mass="33132">MFRAALAALSLAAPAAAGDLTLGFPVDCQPGTTCHIQNYVDRDPGPGIADYRCGTLSYDDHDGTDIALPTLAQMMAGVNVLAAAPGEVAARRDGEVDRFYTPESAAGIDGRECGNGVLIRHADGWETQYCHMKLGSITVSPGDHVAQGAVLGQVGLSGMTEFPHLHLSVRHNGTAVDPFDRDATESCAEGDAHIWQVEPSYAPGGLVDAGFAAGLPTYDDIRAGTAAATGLGTDAAGLVIFGLGYGLQQGDVLTLTISGPEGEVIRTPITLDKDQAQAYRAAGKKRPAGGWPAGRYLGTVTLTRDGTSLGELTREISLR</sequence>
<dbReference type="CDD" id="cd12797">
    <property type="entry name" value="M23_peptidase"/>
    <property type="match status" value="1"/>
</dbReference>
<dbReference type="Pfam" id="PF01551">
    <property type="entry name" value="Peptidase_M23"/>
    <property type="match status" value="1"/>
</dbReference>
<comment type="caution">
    <text evidence="3">The sequence shown here is derived from an EMBL/GenBank/DDBJ whole genome shotgun (WGS) entry which is preliminary data.</text>
</comment>
<dbReference type="EMBL" id="JBHSGI010000033">
    <property type="protein sequence ID" value="MFC4671294.1"/>
    <property type="molecule type" value="Genomic_DNA"/>
</dbReference>
<dbReference type="InterPro" id="IPR011055">
    <property type="entry name" value="Dup_hybrid_motif"/>
</dbReference>
<reference evidence="4" key="1">
    <citation type="journal article" date="2019" name="Int. J. Syst. Evol. Microbiol.">
        <title>The Global Catalogue of Microorganisms (GCM) 10K type strain sequencing project: providing services to taxonomists for standard genome sequencing and annotation.</title>
        <authorList>
            <consortium name="The Broad Institute Genomics Platform"/>
            <consortium name="The Broad Institute Genome Sequencing Center for Infectious Disease"/>
            <person name="Wu L."/>
            <person name="Ma J."/>
        </authorList>
    </citation>
    <scope>NUCLEOTIDE SEQUENCE [LARGE SCALE GENOMIC DNA]</scope>
    <source>
        <strain evidence="4">CGMCC 4.7283</strain>
    </source>
</reference>
<dbReference type="GO" id="GO:0016787">
    <property type="term" value="F:hydrolase activity"/>
    <property type="evidence" value="ECO:0007669"/>
    <property type="project" value="UniProtKB-KW"/>
</dbReference>
<protein>
    <submittedName>
        <fullName evidence="3">M23 family metallopeptidase</fullName>
        <ecNumber evidence="3">3.4.24.-</ecNumber>
    </submittedName>
</protein>
<dbReference type="SUPFAM" id="SSF51261">
    <property type="entry name" value="Duplicated hybrid motif"/>
    <property type="match status" value="1"/>
</dbReference>
<feature type="chain" id="PRO_5046595735" evidence="1">
    <location>
        <begin position="18"/>
        <end position="319"/>
    </location>
</feature>
<proteinExistence type="predicted"/>
<organism evidence="3 4">
    <name type="scientific">Seohaeicola nanhaiensis</name>
    <dbReference type="NCBI Taxonomy" id="1387282"/>
    <lineage>
        <taxon>Bacteria</taxon>
        <taxon>Pseudomonadati</taxon>
        <taxon>Pseudomonadota</taxon>
        <taxon>Alphaproteobacteria</taxon>
        <taxon>Rhodobacterales</taxon>
        <taxon>Roseobacteraceae</taxon>
        <taxon>Seohaeicola</taxon>
    </lineage>
</organism>
<keyword evidence="3" id="KW-0378">Hydrolase</keyword>
<evidence type="ECO:0000259" key="2">
    <source>
        <dbReference type="Pfam" id="PF01551"/>
    </source>
</evidence>
<gene>
    <name evidence="3" type="ORF">ACFO5X_22270</name>
</gene>
<keyword evidence="4" id="KW-1185">Reference proteome</keyword>
<accession>A0ABV9KNA2</accession>
<dbReference type="PANTHER" id="PTHR21666:SF270">
    <property type="entry name" value="MUREIN HYDROLASE ACTIVATOR ENVC"/>
    <property type="match status" value="1"/>
</dbReference>
<dbReference type="Gene3D" id="2.70.70.10">
    <property type="entry name" value="Glucose Permease (Domain IIA)"/>
    <property type="match status" value="1"/>
</dbReference>
<feature type="domain" description="M23ase beta-sheet core" evidence="2">
    <location>
        <begin position="61"/>
        <end position="178"/>
    </location>
</feature>